<dbReference type="KEGG" id="tci:A7K98_02095"/>
<evidence type="ECO:0000313" key="3">
    <source>
        <dbReference type="Proteomes" id="UP000195729"/>
    </source>
</evidence>
<evidence type="ECO:0000313" key="2">
    <source>
        <dbReference type="EMBL" id="ARU96726.1"/>
    </source>
</evidence>
<protein>
    <submittedName>
        <fullName evidence="1">Uncharacterized protein</fullName>
    </submittedName>
</protein>
<reference evidence="3 4" key="1">
    <citation type="submission" date="2016-05" db="EMBL/GenBank/DDBJ databases">
        <title>Complete genome sequence of two 2,5-diketo-D-glunonic acid producing strain Tatumella citrea.</title>
        <authorList>
            <person name="Duan C."/>
            <person name="Yang J."/>
            <person name="Yang S."/>
        </authorList>
    </citation>
    <scope>NUCLEOTIDE SEQUENCE [LARGE SCALE GENOMIC DNA]</scope>
    <source>
        <strain evidence="2 3">ATCC 39140</strain>
        <strain evidence="1 4">DSM 13699</strain>
    </source>
</reference>
<sequence length="101" mass="10705">MLVSKLTKDPLQMSGTERAELACYPHVYATEMEKSYGRTIINTRGYHKSNASIGDAPGVFGGSVPGIAVKDLAADTVIGMGVNSGVQLTGKYPVSYYNSSN</sequence>
<proteinExistence type="predicted"/>
<accession>A0A1Y0LF67</accession>
<evidence type="ECO:0000313" key="1">
    <source>
        <dbReference type="EMBL" id="ARU92689.1"/>
    </source>
</evidence>
<evidence type="ECO:0000313" key="4">
    <source>
        <dbReference type="Proteomes" id="UP000195814"/>
    </source>
</evidence>
<dbReference type="EMBL" id="CP015579">
    <property type="protein sequence ID" value="ARU92689.1"/>
    <property type="molecule type" value="Genomic_DNA"/>
</dbReference>
<dbReference type="EMBL" id="CP015581">
    <property type="protein sequence ID" value="ARU96726.1"/>
    <property type="molecule type" value="Genomic_DNA"/>
</dbReference>
<dbReference type="Proteomes" id="UP000195729">
    <property type="component" value="Chromosome"/>
</dbReference>
<organism evidence="1 4">
    <name type="scientific">Tatumella citrea</name>
    <name type="common">Pantoea citrea</name>
    <dbReference type="NCBI Taxonomy" id="53336"/>
    <lineage>
        <taxon>Bacteria</taxon>
        <taxon>Pseudomonadati</taxon>
        <taxon>Pseudomonadota</taxon>
        <taxon>Gammaproteobacteria</taxon>
        <taxon>Enterobacterales</taxon>
        <taxon>Erwiniaceae</taxon>
        <taxon>Tatumella</taxon>
    </lineage>
</organism>
<dbReference type="AlphaFoldDB" id="A0A1Y0LF67"/>
<dbReference type="Proteomes" id="UP000195814">
    <property type="component" value="Chromosome"/>
</dbReference>
<keyword evidence="3" id="KW-1185">Reference proteome</keyword>
<name>A0A1Y0LF67_TATCI</name>
<dbReference type="OrthoDB" id="6455599at2"/>
<dbReference type="RefSeq" id="WP_157665821.1">
    <property type="nucleotide sequence ID" value="NZ_CP015579.1"/>
</dbReference>
<gene>
    <name evidence="1" type="ORF">A7K98_02095</name>
    <name evidence="2" type="ORF">A7K99_02095</name>
</gene>